<organism evidence="1 2">
    <name type="scientific">Vibrio phage BUCT194</name>
    <dbReference type="NCBI Taxonomy" id="2859072"/>
    <lineage>
        <taxon>Viruses</taxon>
        <taxon>Duplodnaviria</taxon>
        <taxon>Heunggongvirae</taxon>
        <taxon>Uroviricota</taxon>
        <taxon>Caudoviricetes</taxon>
        <taxon>Schitoviridae</taxon>
        <taxon>Varunavirus</taxon>
        <taxon>Varunavirus BUCT194</taxon>
    </lineage>
</organism>
<name>A0AAE9BPY0_9CAUD</name>
<evidence type="ECO:0000313" key="2">
    <source>
        <dbReference type="Proteomes" id="UP000828026"/>
    </source>
</evidence>
<evidence type="ECO:0000313" key="1">
    <source>
        <dbReference type="EMBL" id="UAW01213.1"/>
    </source>
</evidence>
<accession>A0AAE9BPY0</accession>
<dbReference type="EMBL" id="MZ447858">
    <property type="protein sequence ID" value="UAW01213.1"/>
    <property type="molecule type" value="Genomic_DNA"/>
</dbReference>
<sequence length="109" mass="12830">MCPEIRERLSASNYVSDDLEMYFGYACENRQTTVVFNYAEMYPIRIVEEKANEFTKFTCDKLRGDFDSSDKLGKEVMTLIYSGGYTFVYRHPLLEFPIVQTKSFKECIR</sequence>
<dbReference type="Proteomes" id="UP000828026">
    <property type="component" value="Segment"/>
</dbReference>
<dbReference type="RefSeq" id="YP_010657648.1">
    <property type="nucleotide sequence ID" value="NC_070848.1"/>
</dbReference>
<reference evidence="1 2" key="1">
    <citation type="submission" date="2021-06" db="EMBL/GenBank/DDBJ databases">
        <authorList>
            <person name="Chen R."/>
            <person name="Qin H."/>
            <person name="He S."/>
            <person name="Han P."/>
            <person name="Xu F."/>
            <person name="Sun H."/>
            <person name="Fan H."/>
            <person name="Tong Y."/>
        </authorList>
    </citation>
    <scope>NUCLEOTIDE SEQUENCE [LARGE SCALE GENOMIC DNA]</scope>
</reference>
<dbReference type="GeneID" id="77933567"/>
<dbReference type="KEGG" id="vg:77933567"/>
<proteinExistence type="predicted"/>
<keyword evidence="2" id="KW-1185">Reference proteome</keyword>
<protein>
    <submittedName>
        <fullName evidence="1">Uncharacterized protein</fullName>
    </submittedName>
</protein>